<feature type="compositionally biased region" description="Basic and acidic residues" evidence="1">
    <location>
        <begin position="300"/>
        <end position="316"/>
    </location>
</feature>
<dbReference type="Pfam" id="PF07918">
    <property type="entry name" value="CAP160"/>
    <property type="match status" value="1"/>
</dbReference>
<evidence type="ECO:0000256" key="1">
    <source>
        <dbReference type="SAM" id="MobiDB-lite"/>
    </source>
</evidence>
<feature type="compositionally biased region" description="Polar residues" evidence="1">
    <location>
        <begin position="639"/>
        <end position="660"/>
    </location>
</feature>
<dbReference type="InterPro" id="IPR012418">
    <property type="entry name" value="CAP160"/>
</dbReference>
<proteinExistence type="predicted"/>
<evidence type="ECO:0000259" key="2">
    <source>
        <dbReference type="Pfam" id="PF23403"/>
    </source>
</evidence>
<feature type="compositionally biased region" description="Basic and acidic residues" evidence="1">
    <location>
        <begin position="505"/>
        <end position="514"/>
    </location>
</feature>
<dbReference type="GO" id="GO:0006950">
    <property type="term" value="P:response to stress"/>
    <property type="evidence" value="ECO:0007669"/>
    <property type="project" value="TreeGrafter"/>
</dbReference>
<reference evidence="3" key="1">
    <citation type="submission" date="2020-01" db="EMBL/GenBank/DDBJ databases">
        <authorList>
            <person name="Mishra B."/>
        </authorList>
    </citation>
    <scope>NUCLEOTIDE SEQUENCE [LARGE SCALE GENOMIC DNA]</scope>
</reference>
<dbReference type="Pfam" id="PF23403">
    <property type="entry name" value="LTI65_LTI78_N"/>
    <property type="match status" value="1"/>
</dbReference>
<dbReference type="EMBL" id="CACVBM020001784">
    <property type="protein sequence ID" value="CAA7059594.1"/>
    <property type="molecule type" value="Genomic_DNA"/>
</dbReference>
<feature type="compositionally biased region" description="Basic and acidic residues" evidence="1">
    <location>
        <begin position="436"/>
        <end position="449"/>
    </location>
</feature>
<feature type="region of interest" description="Disordered" evidence="1">
    <location>
        <begin position="569"/>
        <end position="610"/>
    </location>
</feature>
<feature type="compositionally biased region" description="Basic and acidic residues" evidence="1">
    <location>
        <begin position="412"/>
        <end position="426"/>
    </location>
</feature>
<feature type="compositionally biased region" description="Basic and acidic residues" evidence="1">
    <location>
        <begin position="224"/>
        <end position="237"/>
    </location>
</feature>
<feature type="region of interest" description="Disordered" evidence="1">
    <location>
        <begin position="483"/>
        <end position="534"/>
    </location>
</feature>
<evidence type="ECO:0000313" key="4">
    <source>
        <dbReference type="Proteomes" id="UP000467841"/>
    </source>
</evidence>
<feature type="compositionally biased region" description="Basic and acidic residues" evidence="1">
    <location>
        <begin position="573"/>
        <end position="584"/>
    </location>
</feature>
<evidence type="ECO:0000313" key="3">
    <source>
        <dbReference type="EMBL" id="CAA7059594.1"/>
    </source>
</evidence>
<sequence length="678" mass="72689">MDTTRPSGHEQVEDPTKINHPEEEEHHTESGASKMFKRVKARAKKIKNSLTNKHGNEPDPDHDVEEEEDDDEIDDQDPQKHVASLNHPRETNVPVAAAPEEITPPEKKVSPFASSDNSKLDEPETLRDATYGHEALSHPVKPEETRDSPVYPVKTSDLAEVEDRRVPLSTPETRAFAPPGEYLGRQPEVNTESESGVSVPTHQGGGEDGVPEIAESLGRMRVMEESFDQKSESEIAKDSPAVRSFEFDQKTEESGIDKASSPGFGGKAELREDFPAKSSDFEQIESGIGKDSTAGFGGKPEAETKEDFPAKSREFEQTIGTEIGKDTGVGEPGTERREDFLGKNYEFEKEMESAIGKDSPTKFPGESETGLGEGFNLKNDSIGKESAKGNHGYGEESESGLEKEFPATSGDVKVETGLGRDFKTEFNEQFSPEFSGPKERDTFDSEAEPKPNTYTEMIGSATTFVTGKAVAAKDTVASGLGYSGETAGHESPVGVQNPGTVAEKSIPDDEKVKETGSPVSTKLPLSGGGSGAEENYVQASDYLPEKEKLSPEEEDKAFSEMINGKLNLGGETKATEAKEVEVTAEKIPSGEVSEEKEHGEAAAPEVEGGGMVGRIKGAYNYWVGGTTEEVKPKSPVSGHESSQSLDSTAGTKGFSDSSETGLGEIGGSTGSLPVQKGL</sequence>
<dbReference type="PANTHER" id="PTHR33836">
    <property type="entry name" value="LOW-TEMPERATURE-INDUCED 65 KDA PROTEIN-RELATED"/>
    <property type="match status" value="1"/>
</dbReference>
<keyword evidence="4" id="KW-1185">Reference proteome</keyword>
<feature type="region of interest" description="Disordered" evidence="1">
    <location>
        <begin position="1"/>
        <end position="211"/>
    </location>
</feature>
<dbReference type="InterPro" id="IPR037491">
    <property type="entry name" value="LTI78/LTI65"/>
</dbReference>
<name>A0A6D2L484_9BRAS</name>
<feature type="region of interest" description="Disordered" evidence="1">
    <location>
        <begin position="224"/>
        <end position="339"/>
    </location>
</feature>
<dbReference type="PANTHER" id="PTHR33836:SF1">
    <property type="entry name" value="LOW-TEMPERATURE-INDUCED 65 KDA PROTEIN-RELATED"/>
    <property type="match status" value="1"/>
</dbReference>
<dbReference type="GO" id="GO:0009737">
    <property type="term" value="P:response to abscisic acid"/>
    <property type="evidence" value="ECO:0007669"/>
    <property type="project" value="InterPro"/>
</dbReference>
<gene>
    <name evidence="3" type="ORF">MERR_LOCUS46830</name>
</gene>
<dbReference type="AlphaFoldDB" id="A0A6D2L484"/>
<feature type="compositionally biased region" description="Basic and acidic residues" evidence="1">
    <location>
        <begin position="245"/>
        <end position="256"/>
    </location>
</feature>
<feature type="region of interest" description="Disordered" evidence="1">
    <location>
        <begin position="628"/>
        <end position="678"/>
    </location>
</feature>
<organism evidence="3 4">
    <name type="scientific">Microthlaspi erraticum</name>
    <dbReference type="NCBI Taxonomy" id="1685480"/>
    <lineage>
        <taxon>Eukaryota</taxon>
        <taxon>Viridiplantae</taxon>
        <taxon>Streptophyta</taxon>
        <taxon>Embryophyta</taxon>
        <taxon>Tracheophyta</taxon>
        <taxon>Spermatophyta</taxon>
        <taxon>Magnoliopsida</taxon>
        <taxon>eudicotyledons</taxon>
        <taxon>Gunneridae</taxon>
        <taxon>Pentapetalae</taxon>
        <taxon>rosids</taxon>
        <taxon>malvids</taxon>
        <taxon>Brassicales</taxon>
        <taxon>Brassicaceae</taxon>
        <taxon>Coluteocarpeae</taxon>
        <taxon>Microthlaspi</taxon>
    </lineage>
</organism>
<feature type="region of interest" description="Disordered" evidence="1">
    <location>
        <begin position="351"/>
        <end position="454"/>
    </location>
</feature>
<feature type="domain" description="LTI65/LTI78 N-terminal" evidence="2">
    <location>
        <begin position="34"/>
        <end position="85"/>
    </location>
</feature>
<protein>
    <recommendedName>
        <fullName evidence="2">LTI65/LTI78 N-terminal domain-containing protein</fullName>
    </recommendedName>
</protein>
<dbReference type="InterPro" id="IPR056605">
    <property type="entry name" value="LTI65_LTI78_N"/>
</dbReference>
<feature type="compositionally biased region" description="Basic and acidic residues" evidence="1">
    <location>
        <begin position="118"/>
        <end position="131"/>
    </location>
</feature>
<feature type="compositionally biased region" description="Basic residues" evidence="1">
    <location>
        <begin position="35"/>
        <end position="47"/>
    </location>
</feature>
<dbReference type="OrthoDB" id="1096024at2759"/>
<dbReference type="Proteomes" id="UP000467841">
    <property type="component" value="Unassembled WGS sequence"/>
</dbReference>
<accession>A0A6D2L484</accession>
<feature type="compositionally biased region" description="Polar residues" evidence="1">
    <location>
        <begin position="188"/>
        <end position="201"/>
    </location>
</feature>
<feature type="compositionally biased region" description="Acidic residues" evidence="1">
    <location>
        <begin position="62"/>
        <end position="76"/>
    </location>
</feature>
<feature type="compositionally biased region" description="Basic and acidic residues" evidence="1">
    <location>
        <begin position="7"/>
        <end position="29"/>
    </location>
</feature>
<comment type="caution">
    <text evidence="3">The sequence shown here is derived from an EMBL/GenBank/DDBJ whole genome shotgun (WGS) entry which is preliminary data.</text>
</comment>